<keyword evidence="3" id="KW-1185">Reference proteome</keyword>
<name>A0A6I9NYS8_9TELE</name>
<sequence length="167" mass="20069">MKNFDILPQREITEALTVPHRFKDNKHERLDAEERRWIQEKEKDVLAPLLLRLNDTETLSAGDAKQIHQDCLSGFKQRLVEQANLIQERYEKETQELQRKQRSFQKNQLHMTKGQEKDYQTYCTEKILRINVAKKRLKMHKEAAPHKYKALDQRLKRDPRLAPHLLY</sequence>
<dbReference type="GO" id="GO:0030317">
    <property type="term" value="P:flagellated sperm motility"/>
    <property type="evidence" value="ECO:0007669"/>
    <property type="project" value="TreeGrafter"/>
</dbReference>
<evidence type="ECO:0000313" key="4">
    <source>
        <dbReference type="RefSeq" id="XP_010783219.1"/>
    </source>
</evidence>
<gene>
    <name evidence="4" type="primary">LOC104957296</name>
</gene>
<dbReference type="PANTHER" id="PTHR35249">
    <property type="entry name" value="DYNEIN REGULATORY COMPLEX SUBUNIT 7"/>
    <property type="match status" value="1"/>
</dbReference>
<organism evidence="3 4">
    <name type="scientific">Notothenia coriiceps</name>
    <name type="common">black rockcod</name>
    <dbReference type="NCBI Taxonomy" id="8208"/>
    <lineage>
        <taxon>Eukaryota</taxon>
        <taxon>Metazoa</taxon>
        <taxon>Chordata</taxon>
        <taxon>Craniata</taxon>
        <taxon>Vertebrata</taxon>
        <taxon>Euteleostomi</taxon>
        <taxon>Actinopterygii</taxon>
        <taxon>Neopterygii</taxon>
        <taxon>Teleostei</taxon>
        <taxon>Neoteleostei</taxon>
        <taxon>Acanthomorphata</taxon>
        <taxon>Eupercaria</taxon>
        <taxon>Perciformes</taxon>
        <taxon>Notothenioidei</taxon>
        <taxon>Nototheniidae</taxon>
        <taxon>Notothenia</taxon>
    </lineage>
</organism>
<reference evidence="4" key="1">
    <citation type="submission" date="2025-08" db="UniProtKB">
        <authorList>
            <consortium name="RefSeq"/>
        </authorList>
    </citation>
    <scope>IDENTIFICATION</scope>
    <source>
        <tissue evidence="4">Muscle</tissue>
    </source>
</reference>
<dbReference type="KEGG" id="ncc:104957296"/>
<accession>A0A6I9NYS8</accession>
<dbReference type="GO" id="GO:0031514">
    <property type="term" value="C:motile cilium"/>
    <property type="evidence" value="ECO:0007669"/>
    <property type="project" value="TreeGrafter"/>
</dbReference>
<evidence type="ECO:0000259" key="2">
    <source>
        <dbReference type="Pfam" id="PF24671"/>
    </source>
</evidence>
<dbReference type="GeneID" id="104957296"/>
<protein>
    <submittedName>
        <fullName evidence="4">Coiled-coil domain-containing protein lobo homolog</fullName>
    </submittedName>
</protein>
<dbReference type="AlphaFoldDB" id="A0A6I9NYS8"/>
<dbReference type="RefSeq" id="XP_010783219.1">
    <property type="nucleotide sequence ID" value="XM_010784917.1"/>
</dbReference>
<keyword evidence="1" id="KW-0175">Coiled coil</keyword>
<proteinExistence type="predicted"/>
<dbReference type="PANTHER" id="PTHR35249:SF2">
    <property type="entry name" value="DYNEIN REGULATORY COMPLEX SUBUNIT 7"/>
    <property type="match status" value="1"/>
</dbReference>
<feature type="domain" description="Dynein regulatory complex subunit 7 C-terminal" evidence="2">
    <location>
        <begin position="57"/>
        <end position="165"/>
    </location>
</feature>
<dbReference type="InterPro" id="IPR033551">
    <property type="entry name" value="DRC7/lobo"/>
</dbReference>
<evidence type="ECO:0000256" key="1">
    <source>
        <dbReference type="SAM" id="Coils"/>
    </source>
</evidence>
<dbReference type="InterPro" id="IPR056292">
    <property type="entry name" value="DRC7_C"/>
</dbReference>
<dbReference type="Pfam" id="PF24671">
    <property type="entry name" value="DRC7_C"/>
    <property type="match status" value="1"/>
</dbReference>
<feature type="coiled-coil region" evidence="1">
    <location>
        <begin position="76"/>
        <end position="107"/>
    </location>
</feature>
<dbReference type="OrthoDB" id="10262874at2759"/>
<evidence type="ECO:0000313" key="3">
    <source>
        <dbReference type="Proteomes" id="UP000504611"/>
    </source>
</evidence>
<dbReference type="Proteomes" id="UP000504611">
    <property type="component" value="Unplaced"/>
</dbReference>